<accession>A0ACB8YMW9</accession>
<gene>
    <name evidence="1" type="ORF">L1987_80742</name>
</gene>
<reference evidence="2" key="1">
    <citation type="journal article" date="2022" name="Mol. Ecol. Resour.">
        <title>The genomes of chicory, endive, great burdock and yacon provide insights into Asteraceae palaeo-polyploidization history and plant inulin production.</title>
        <authorList>
            <person name="Fan W."/>
            <person name="Wang S."/>
            <person name="Wang H."/>
            <person name="Wang A."/>
            <person name="Jiang F."/>
            <person name="Liu H."/>
            <person name="Zhao H."/>
            <person name="Xu D."/>
            <person name="Zhang Y."/>
        </authorList>
    </citation>
    <scope>NUCLEOTIDE SEQUENCE [LARGE SCALE GENOMIC DNA]</scope>
    <source>
        <strain evidence="2">cv. Yunnan</strain>
    </source>
</reference>
<proteinExistence type="predicted"/>
<sequence>MDKRNVMAEASDMTTGYLRNSNLQTDGEDQDSSTVIIGYCPDMCPGNDEPLVYSGGSSSPAVRLLQQVVFSSGSSSPETSADLISIICFDFIHALISL</sequence>
<comment type="caution">
    <text evidence="1">The sequence shown here is derived from an EMBL/GenBank/DDBJ whole genome shotgun (WGS) entry which is preliminary data.</text>
</comment>
<protein>
    <submittedName>
        <fullName evidence="1">Uncharacterized protein</fullName>
    </submittedName>
</protein>
<organism evidence="1 2">
    <name type="scientific">Smallanthus sonchifolius</name>
    <dbReference type="NCBI Taxonomy" id="185202"/>
    <lineage>
        <taxon>Eukaryota</taxon>
        <taxon>Viridiplantae</taxon>
        <taxon>Streptophyta</taxon>
        <taxon>Embryophyta</taxon>
        <taxon>Tracheophyta</taxon>
        <taxon>Spermatophyta</taxon>
        <taxon>Magnoliopsida</taxon>
        <taxon>eudicotyledons</taxon>
        <taxon>Gunneridae</taxon>
        <taxon>Pentapetalae</taxon>
        <taxon>asterids</taxon>
        <taxon>campanulids</taxon>
        <taxon>Asterales</taxon>
        <taxon>Asteraceae</taxon>
        <taxon>Asteroideae</taxon>
        <taxon>Heliantheae alliance</taxon>
        <taxon>Millerieae</taxon>
        <taxon>Smallanthus</taxon>
    </lineage>
</organism>
<evidence type="ECO:0000313" key="1">
    <source>
        <dbReference type="EMBL" id="KAI3687052.1"/>
    </source>
</evidence>
<name>A0ACB8YMW9_9ASTR</name>
<reference evidence="1 2" key="2">
    <citation type="journal article" date="2022" name="Mol. Ecol. Resour.">
        <title>The genomes of chicory, endive, great burdock and yacon provide insights into Asteraceae paleo-polyploidization history and plant inulin production.</title>
        <authorList>
            <person name="Fan W."/>
            <person name="Wang S."/>
            <person name="Wang H."/>
            <person name="Wang A."/>
            <person name="Jiang F."/>
            <person name="Liu H."/>
            <person name="Zhao H."/>
            <person name="Xu D."/>
            <person name="Zhang Y."/>
        </authorList>
    </citation>
    <scope>NUCLEOTIDE SEQUENCE [LARGE SCALE GENOMIC DNA]</scope>
    <source>
        <strain evidence="2">cv. Yunnan</strain>
        <tissue evidence="1">Leaves</tissue>
    </source>
</reference>
<dbReference type="Proteomes" id="UP001056120">
    <property type="component" value="Linkage Group LG27"/>
</dbReference>
<keyword evidence="2" id="KW-1185">Reference proteome</keyword>
<dbReference type="EMBL" id="CM042044">
    <property type="protein sequence ID" value="KAI3687052.1"/>
    <property type="molecule type" value="Genomic_DNA"/>
</dbReference>
<evidence type="ECO:0000313" key="2">
    <source>
        <dbReference type="Proteomes" id="UP001056120"/>
    </source>
</evidence>